<organism evidence="3 4">
    <name type="scientific">Brassica carinata</name>
    <name type="common">Ethiopian mustard</name>
    <name type="synonym">Abyssinian cabbage</name>
    <dbReference type="NCBI Taxonomy" id="52824"/>
    <lineage>
        <taxon>Eukaryota</taxon>
        <taxon>Viridiplantae</taxon>
        <taxon>Streptophyta</taxon>
        <taxon>Embryophyta</taxon>
        <taxon>Tracheophyta</taxon>
        <taxon>Spermatophyta</taxon>
        <taxon>Magnoliopsida</taxon>
        <taxon>eudicotyledons</taxon>
        <taxon>Gunneridae</taxon>
        <taxon>Pentapetalae</taxon>
        <taxon>rosids</taxon>
        <taxon>malvids</taxon>
        <taxon>Brassicales</taxon>
        <taxon>Brassicaceae</taxon>
        <taxon>Brassiceae</taxon>
        <taxon>Brassica</taxon>
    </lineage>
</organism>
<dbReference type="Pfam" id="PF12937">
    <property type="entry name" value="F-box-like"/>
    <property type="match status" value="1"/>
</dbReference>
<evidence type="ECO:0000313" key="3">
    <source>
        <dbReference type="EMBL" id="KAG2331007.1"/>
    </source>
</evidence>
<dbReference type="AlphaFoldDB" id="A0A8X7WKC8"/>
<feature type="region of interest" description="Disordered" evidence="1">
    <location>
        <begin position="331"/>
        <end position="351"/>
    </location>
</feature>
<evidence type="ECO:0000256" key="1">
    <source>
        <dbReference type="SAM" id="MobiDB-lite"/>
    </source>
</evidence>
<protein>
    <recommendedName>
        <fullName evidence="2">F-box domain-containing protein</fullName>
    </recommendedName>
</protein>
<dbReference type="InterPro" id="IPR055336">
    <property type="entry name" value="At4g00755-like"/>
</dbReference>
<dbReference type="EMBL" id="JAAMPC010000001">
    <property type="protein sequence ID" value="KAG2331007.1"/>
    <property type="molecule type" value="Genomic_DNA"/>
</dbReference>
<keyword evidence="4" id="KW-1185">Reference proteome</keyword>
<proteinExistence type="predicted"/>
<dbReference type="SUPFAM" id="SSF81383">
    <property type="entry name" value="F-box domain"/>
    <property type="match status" value="1"/>
</dbReference>
<dbReference type="InterPro" id="IPR001810">
    <property type="entry name" value="F-box_dom"/>
</dbReference>
<dbReference type="PANTHER" id="PTHR39741">
    <property type="entry name" value="F-BOX DOMAIN CONTAINING PROTEIN, EXPRESSED"/>
    <property type="match status" value="1"/>
</dbReference>
<dbReference type="OrthoDB" id="63379at2759"/>
<dbReference type="Gene3D" id="1.20.1280.50">
    <property type="match status" value="1"/>
</dbReference>
<feature type="compositionally biased region" description="Acidic residues" evidence="1">
    <location>
        <begin position="335"/>
        <end position="345"/>
    </location>
</feature>
<accession>A0A8X7WKC8</accession>
<comment type="caution">
    <text evidence="3">The sequence shown here is derived from an EMBL/GenBank/DDBJ whole genome shotgun (WGS) entry which is preliminary data.</text>
</comment>
<evidence type="ECO:0000313" key="4">
    <source>
        <dbReference type="Proteomes" id="UP000886595"/>
    </source>
</evidence>
<gene>
    <name evidence="3" type="ORF">Bca52824_002187</name>
</gene>
<feature type="domain" description="F-box" evidence="2">
    <location>
        <begin position="35"/>
        <end position="74"/>
    </location>
</feature>
<evidence type="ECO:0000259" key="2">
    <source>
        <dbReference type="Pfam" id="PF12937"/>
    </source>
</evidence>
<dbReference type="PANTHER" id="PTHR39741:SF14">
    <property type="entry name" value="F-BOX DOMAIN-CONTAINING PROTEIN"/>
    <property type="match status" value="1"/>
</dbReference>
<name>A0A8X7WKC8_BRACI</name>
<dbReference type="Proteomes" id="UP000886595">
    <property type="component" value="Unassembled WGS sequence"/>
</dbReference>
<sequence length="392" mass="44529">MPQKDRTNLAVDDVGLLGNLTEHRMDFVKNLDTDMSLAILSCLDDPSDLVRASAVSRSWREFVIKYSLSKNLCLKLFHQLTSVDRIIDTSNDMKESFEASGSSSSSLMDDDTRVLEREHRVYALLAKGCRSSPIRSCIADAIIASSTDNFPAESILNTLDERDRIGGTPSYWSSTGHHKTSVPETLLYQLKGDLCVITELSVQPFQAYFQRGTPIYSSHYVRFRLGHLDNNQAESGKIPVENKYVWTYTSQEFPMAQENRLQNFKLPEPVLCIGGYMLVEFLGRVQTQEMDGLYYICVSHVKVMGRSLAKSFQVVDPDESSGKFGLKVLSYSDPQEMDENEEEAEGQSPYRPMRNLEQLLNFLHRHPLDVEYVWPESDEEEEEEEAESDGEV</sequence>
<feature type="region of interest" description="Disordered" evidence="1">
    <location>
        <begin position="373"/>
        <end position="392"/>
    </location>
</feature>
<reference evidence="3 4" key="1">
    <citation type="submission" date="2020-02" db="EMBL/GenBank/DDBJ databases">
        <authorList>
            <person name="Ma Q."/>
            <person name="Huang Y."/>
            <person name="Song X."/>
            <person name="Pei D."/>
        </authorList>
    </citation>
    <scope>NUCLEOTIDE SEQUENCE [LARGE SCALE GENOMIC DNA]</scope>
    <source>
        <strain evidence="3">Sxm20200214</strain>
        <tissue evidence="3">Leaf</tissue>
    </source>
</reference>
<dbReference type="InterPro" id="IPR036047">
    <property type="entry name" value="F-box-like_dom_sf"/>
</dbReference>
<feature type="compositionally biased region" description="Acidic residues" evidence="1">
    <location>
        <begin position="376"/>
        <end position="392"/>
    </location>
</feature>